<dbReference type="Proteomes" id="UP001372338">
    <property type="component" value="Unassembled WGS sequence"/>
</dbReference>
<evidence type="ECO:0000313" key="3">
    <source>
        <dbReference type="Proteomes" id="UP001372338"/>
    </source>
</evidence>
<evidence type="ECO:0000313" key="2">
    <source>
        <dbReference type="EMBL" id="KAK7256735.1"/>
    </source>
</evidence>
<dbReference type="EMBL" id="JAYWIO010000006">
    <property type="protein sequence ID" value="KAK7256735.1"/>
    <property type="molecule type" value="Genomic_DNA"/>
</dbReference>
<comment type="caution">
    <text evidence="2">The sequence shown here is derived from an EMBL/GenBank/DDBJ whole genome shotgun (WGS) entry which is preliminary data.</text>
</comment>
<proteinExistence type="predicted"/>
<feature type="compositionally biased region" description="Basic and acidic residues" evidence="1">
    <location>
        <begin position="101"/>
        <end position="120"/>
    </location>
</feature>
<feature type="region of interest" description="Disordered" evidence="1">
    <location>
        <begin position="93"/>
        <end position="148"/>
    </location>
</feature>
<dbReference type="AlphaFoldDB" id="A0AAN9HY43"/>
<reference evidence="2 3" key="1">
    <citation type="submission" date="2024-01" db="EMBL/GenBank/DDBJ databases">
        <title>The genomes of 5 underutilized Papilionoideae crops provide insights into root nodulation and disease resistanc.</title>
        <authorList>
            <person name="Yuan L."/>
        </authorList>
    </citation>
    <scope>NUCLEOTIDE SEQUENCE [LARGE SCALE GENOMIC DNA]</scope>
    <source>
        <strain evidence="2">ZHUSHIDOU_FW_LH</strain>
        <tissue evidence="2">Leaf</tissue>
    </source>
</reference>
<protein>
    <submittedName>
        <fullName evidence="2">Uncharacterized protein</fullName>
    </submittedName>
</protein>
<organism evidence="2 3">
    <name type="scientific">Crotalaria pallida</name>
    <name type="common">Smooth rattlebox</name>
    <name type="synonym">Crotalaria striata</name>
    <dbReference type="NCBI Taxonomy" id="3830"/>
    <lineage>
        <taxon>Eukaryota</taxon>
        <taxon>Viridiplantae</taxon>
        <taxon>Streptophyta</taxon>
        <taxon>Embryophyta</taxon>
        <taxon>Tracheophyta</taxon>
        <taxon>Spermatophyta</taxon>
        <taxon>Magnoliopsida</taxon>
        <taxon>eudicotyledons</taxon>
        <taxon>Gunneridae</taxon>
        <taxon>Pentapetalae</taxon>
        <taxon>rosids</taxon>
        <taxon>fabids</taxon>
        <taxon>Fabales</taxon>
        <taxon>Fabaceae</taxon>
        <taxon>Papilionoideae</taxon>
        <taxon>50 kb inversion clade</taxon>
        <taxon>genistoids sensu lato</taxon>
        <taxon>core genistoids</taxon>
        <taxon>Crotalarieae</taxon>
        <taxon>Crotalaria</taxon>
    </lineage>
</organism>
<evidence type="ECO:0000256" key="1">
    <source>
        <dbReference type="SAM" id="MobiDB-lite"/>
    </source>
</evidence>
<sequence length="148" mass="17198">MNNEMMTQKTPTRMLDPITIEEQPRRASIWDSKQNKKIWVEKRRPSKEDIEKVDDALRLNKQIDEGKIPEENLEATTQAVKEVLQEQCVEEEEEVSVVKETQPERIDKEQNGQNMKEQKEGQWTPVLTRRKAQVKGNKGESTALIING</sequence>
<accession>A0AAN9HY43</accession>
<gene>
    <name evidence="2" type="ORF">RIF29_30193</name>
</gene>
<keyword evidence="3" id="KW-1185">Reference proteome</keyword>
<name>A0AAN9HY43_CROPI</name>